<comment type="caution">
    <text evidence="6">The sequence shown here is derived from an EMBL/GenBank/DDBJ whole genome shotgun (WGS) entry which is preliminary data.</text>
</comment>
<protein>
    <submittedName>
        <fullName evidence="6">Extracellular solute-binding protein family 3</fullName>
    </submittedName>
</protein>
<feature type="chain" id="PRO_5039286788" evidence="4">
    <location>
        <begin position="25"/>
        <end position="363"/>
    </location>
</feature>
<dbReference type="Proteomes" id="UP000003240">
    <property type="component" value="Unassembled WGS sequence"/>
</dbReference>
<dbReference type="OrthoDB" id="9815602at2"/>
<dbReference type="Pfam" id="PF09084">
    <property type="entry name" value="NMT1"/>
    <property type="match status" value="1"/>
</dbReference>
<evidence type="ECO:0000313" key="7">
    <source>
        <dbReference type="Proteomes" id="UP000003240"/>
    </source>
</evidence>
<proteinExistence type="inferred from homology"/>
<comment type="subcellular location">
    <subcellularLocation>
        <location evidence="1">Periplasm</location>
    </subcellularLocation>
</comment>
<feature type="signal peptide" evidence="4">
    <location>
        <begin position="1"/>
        <end position="24"/>
    </location>
</feature>
<dbReference type="EMBL" id="AFGF01000013">
    <property type="protein sequence ID" value="EGO65767.1"/>
    <property type="molecule type" value="Genomic_DNA"/>
</dbReference>
<dbReference type="InterPro" id="IPR015168">
    <property type="entry name" value="SsuA/THI5"/>
</dbReference>
<keyword evidence="3 4" id="KW-0732">Signal</keyword>
<name>F7NDV2_9FIRM</name>
<evidence type="ECO:0000256" key="1">
    <source>
        <dbReference type="ARBA" id="ARBA00004418"/>
    </source>
</evidence>
<evidence type="ECO:0000313" key="6">
    <source>
        <dbReference type="EMBL" id="EGO65767.1"/>
    </source>
</evidence>
<dbReference type="GO" id="GO:0042918">
    <property type="term" value="P:alkanesulfonate transmembrane transport"/>
    <property type="evidence" value="ECO:0007669"/>
    <property type="project" value="TreeGrafter"/>
</dbReference>
<dbReference type="Gene3D" id="3.40.190.10">
    <property type="entry name" value="Periplasmic binding protein-like II"/>
    <property type="match status" value="2"/>
</dbReference>
<feature type="domain" description="SsuA/THI5-like" evidence="5">
    <location>
        <begin position="66"/>
        <end position="273"/>
    </location>
</feature>
<dbReference type="PANTHER" id="PTHR30024:SF47">
    <property type="entry name" value="TAURINE-BINDING PERIPLASMIC PROTEIN"/>
    <property type="match status" value="1"/>
</dbReference>
<dbReference type="AlphaFoldDB" id="F7NDV2"/>
<dbReference type="eggNOG" id="COG0715">
    <property type="taxonomic scope" value="Bacteria"/>
</dbReference>
<dbReference type="GO" id="GO:0042597">
    <property type="term" value="C:periplasmic space"/>
    <property type="evidence" value="ECO:0007669"/>
    <property type="project" value="UniProtKB-SubCell"/>
</dbReference>
<evidence type="ECO:0000256" key="2">
    <source>
        <dbReference type="ARBA" id="ARBA00010742"/>
    </source>
</evidence>
<dbReference type="RefSeq" id="WP_004091908.1">
    <property type="nucleotide sequence ID" value="NZ_AFGF01000013.1"/>
</dbReference>
<dbReference type="SUPFAM" id="SSF53850">
    <property type="entry name" value="Periplasmic binding protein-like II"/>
    <property type="match status" value="1"/>
</dbReference>
<accession>F7NDV2</accession>
<gene>
    <name evidence="6" type="ORF">ALO_01050</name>
</gene>
<dbReference type="PANTHER" id="PTHR30024">
    <property type="entry name" value="ALIPHATIC SULFONATES-BINDING PROTEIN-RELATED"/>
    <property type="match status" value="1"/>
</dbReference>
<dbReference type="STRING" id="1009370.ALO_01050"/>
<comment type="similarity">
    <text evidence="2">Belongs to the bacterial solute-binding protein SsuA/TauA family.</text>
</comment>
<sequence length="363" mass="39988">MSKKQKLCALALLLSICLVITCIGCGSQKTSSQTSAVTGPDWAPKLTPLPKEFTVTVGMKQVVSDAGILIGMAKGYYRDVGIKIEAAQFNSGQEMINQLAAGQMDVAATVTASGLFNAMSRDIPVKIVADKGVNLPGKGYYRLVIRKDLVDDVKDFKDLRGRKIAVVGTASLDEIALVRVLGKGGLTLKDIDMQVIRAFPDMLVSLANKSIDAAMVIEPFIAQGMARDILYPWKDPSEYDPEAQTALLVFGTSMTKNPEVANRFMTAYVKSLRDYNDAFFKDQGKPEMIQLLCNYSVVKDPKLYDQMFPIGLNPDGFLRVRGIEMDLSWYKENNLLKADIKASEAIDHRYVEFANAILGKYQK</sequence>
<keyword evidence="7" id="KW-1185">Reference proteome</keyword>
<evidence type="ECO:0000256" key="3">
    <source>
        <dbReference type="ARBA" id="ARBA00022729"/>
    </source>
</evidence>
<reference evidence="6 7" key="1">
    <citation type="journal article" date="2011" name="EMBO J.">
        <title>Structural diversity of bacterial flagellar motors.</title>
        <authorList>
            <person name="Chen S."/>
            <person name="Beeby M."/>
            <person name="Murphy G.E."/>
            <person name="Leadbetter J.R."/>
            <person name="Hendrixson D.R."/>
            <person name="Briegel A."/>
            <person name="Li Z."/>
            <person name="Shi J."/>
            <person name="Tocheva E.I."/>
            <person name="Muller A."/>
            <person name="Dobro M.J."/>
            <person name="Jensen G.J."/>
        </authorList>
    </citation>
    <scope>NUCLEOTIDE SEQUENCE [LARGE SCALE GENOMIC DNA]</scope>
    <source>
        <strain evidence="6 7">DSM 6540</strain>
    </source>
</reference>
<evidence type="ECO:0000256" key="4">
    <source>
        <dbReference type="SAM" id="SignalP"/>
    </source>
</evidence>
<evidence type="ECO:0000259" key="5">
    <source>
        <dbReference type="Pfam" id="PF09084"/>
    </source>
</evidence>
<organism evidence="6 7">
    <name type="scientific">Acetonema longum DSM 6540</name>
    <dbReference type="NCBI Taxonomy" id="1009370"/>
    <lineage>
        <taxon>Bacteria</taxon>
        <taxon>Bacillati</taxon>
        <taxon>Bacillota</taxon>
        <taxon>Negativicutes</taxon>
        <taxon>Acetonemataceae</taxon>
        <taxon>Acetonema</taxon>
    </lineage>
</organism>